<dbReference type="PANTHER" id="PTHR30437">
    <property type="entry name" value="TRANSCRIPTION ELONGATION FACTOR GREA"/>
    <property type="match status" value="1"/>
</dbReference>
<dbReference type="GO" id="GO:0003746">
    <property type="term" value="F:translation elongation factor activity"/>
    <property type="evidence" value="ECO:0007669"/>
    <property type="project" value="UniProtKB-KW"/>
</dbReference>
<evidence type="ECO:0000256" key="1">
    <source>
        <dbReference type="SAM" id="MobiDB-lite"/>
    </source>
</evidence>
<keyword evidence="3" id="KW-0251">Elongation factor</keyword>
<dbReference type="PANTHER" id="PTHR30437:SF5">
    <property type="entry name" value="REGULATOR OF NUCLEOSIDE DIPHOSPHATE KINASE"/>
    <property type="match status" value="1"/>
</dbReference>
<evidence type="ECO:0000313" key="3">
    <source>
        <dbReference type="EMBL" id="MBL0391525.1"/>
    </source>
</evidence>
<dbReference type="GO" id="GO:0006354">
    <property type="term" value="P:DNA-templated transcription elongation"/>
    <property type="evidence" value="ECO:0007669"/>
    <property type="project" value="TreeGrafter"/>
</dbReference>
<dbReference type="EMBL" id="JAEQNE010000002">
    <property type="protein sequence ID" value="MBL0391525.1"/>
    <property type="molecule type" value="Genomic_DNA"/>
</dbReference>
<dbReference type="AlphaFoldDB" id="A0A936Z0R4"/>
<gene>
    <name evidence="3" type="ORF">JJ685_10280</name>
</gene>
<dbReference type="InterPro" id="IPR036953">
    <property type="entry name" value="GreA/GreB_C_sf"/>
</dbReference>
<feature type="region of interest" description="Disordered" evidence="1">
    <location>
        <begin position="59"/>
        <end position="104"/>
    </location>
</feature>
<dbReference type="Gene3D" id="3.10.50.30">
    <property type="entry name" value="Transcription elongation factor, GreA/GreB, C-terminal domain"/>
    <property type="match status" value="1"/>
</dbReference>
<organism evidence="3 4">
    <name type="scientific">Ramlibacter monticola</name>
    <dbReference type="NCBI Taxonomy" id="1926872"/>
    <lineage>
        <taxon>Bacteria</taxon>
        <taxon>Pseudomonadati</taxon>
        <taxon>Pseudomonadota</taxon>
        <taxon>Betaproteobacteria</taxon>
        <taxon>Burkholderiales</taxon>
        <taxon>Comamonadaceae</taxon>
        <taxon>Ramlibacter</taxon>
    </lineage>
</organism>
<dbReference type="InterPro" id="IPR023459">
    <property type="entry name" value="Tscrpt_elong_fac_GreA/B_fam"/>
</dbReference>
<accession>A0A936Z0R4</accession>
<protein>
    <submittedName>
        <fullName evidence="3">GreA/GreB family elongation factor</fullName>
    </submittedName>
</protein>
<dbReference type="GO" id="GO:0032784">
    <property type="term" value="P:regulation of DNA-templated transcription elongation"/>
    <property type="evidence" value="ECO:0007669"/>
    <property type="project" value="InterPro"/>
</dbReference>
<dbReference type="GO" id="GO:0070063">
    <property type="term" value="F:RNA polymerase binding"/>
    <property type="evidence" value="ECO:0007669"/>
    <property type="project" value="InterPro"/>
</dbReference>
<keyword evidence="3" id="KW-0648">Protein biosynthesis</keyword>
<evidence type="ECO:0000259" key="2">
    <source>
        <dbReference type="Pfam" id="PF01272"/>
    </source>
</evidence>
<proteinExistence type="predicted"/>
<sequence>MPLDPLPEWAACAVARLYCLHDTPHLPHRDRRCDAPRARARAHAGGPAANARTFLSPAVAPFSPSAHPSTTGPSPPRACGPLSPSDGPRSNGVPTVRAPHSGERKLTELDSVRLRKLTAAGAFPQLADILDDAQVLPSHAIPPDVVTMYARFVIRDLKLQRRQILAVCYPADADPSTGSISVLSPAGMGLIGRTVGALAQWTGPGGEETVAQIEGILFQPEATGDYVT</sequence>
<comment type="caution">
    <text evidence="3">The sequence shown here is derived from an EMBL/GenBank/DDBJ whole genome shotgun (WGS) entry which is preliminary data.</text>
</comment>
<dbReference type="SUPFAM" id="SSF54534">
    <property type="entry name" value="FKBP-like"/>
    <property type="match status" value="1"/>
</dbReference>
<name>A0A936Z0R4_9BURK</name>
<keyword evidence="4" id="KW-1185">Reference proteome</keyword>
<dbReference type="Pfam" id="PF01272">
    <property type="entry name" value="GreA_GreB"/>
    <property type="match status" value="1"/>
</dbReference>
<feature type="domain" description="Transcription elongation factor GreA/GreB C-terminal" evidence="2">
    <location>
        <begin position="142"/>
        <end position="210"/>
    </location>
</feature>
<reference evidence="3 4" key="1">
    <citation type="journal article" date="2017" name="Int. J. Syst. Evol. Microbiol.">
        <title>Ramlibacter monticola sp. nov., isolated from forest soil.</title>
        <authorList>
            <person name="Chaudhary D.K."/>
            <person name="Kim J."/>
        </authorList>
    </citation>
    <scope>NUCLEOTIDE SEQUENCE [LARGE SCALE GENOMIC DNA]</scope>
    <source>
        <strain evidence="3 4">KACC 19175</strain>
    </source>
</reference>
<evidence type="ECO:0000313" key="4">
    <source>
        <dbReference type="Proteomes" id="UP000599109"/>
    </source>
</evidence>
<dbReference type="InterPro" id="IPR001437">
    <property type="entry name" value="Tscrpt_elong_fac_GreA/B_C"/>
</dbReference>
<dbReference type="GO" id="GO:0003677">
    <property type="term" value="F:DNA binding"/>
    <property type="evidence" value="ECO:0007669"/>
    <property type="project" value="InterPro"/>
</dbReference>
<dbReference type="Proteomes" id="UP000599109">
    <property type="component" value="Unassembled WGS sequence"/>
</dbReference>